<evidence type="ECO:0000313" key="2">
    <source>
        <dbReference type="Proteomes" id="UP000639772"/>
    </source>
</evidence>
<organism evidence="1 2">
    <name type="scientific">Vanilla planifolia</name>
    <name type="common">Vanilla</name>
    <dbReference type="NCBI Taxonomy" id="51239"/>
    <lineage>
        <taxon>Eukaryota</taxon>
        <taxon>Viridiplantae</taxon>
        <taxon>Streptophyta</taxon>
        <taxon>Embryophyta</taxon>
        <taxon>Tracheophyta</taxon>
        <taxon>Spermatophyta</taxon>
        <taxon>Magnoliopsida</taxon>
        <taxon>Liliopsida</taxon>
        <taxon>Asparagales</taxon>
        <taxon>Orchidaceae</taxon>
        <taxon>Vanilloideae</taxon>
        <taxon>Vanilleae</taxon>
        <taxon>Vanilla</taxon>
    </lineage>
</organism>
<sequence length="116" mass="12758">MAIGVGFPTCQKRILCGCSTDWQSAIFTPTLNAPRASQTFWPLFNPGVLGGSPLLLGGSRLKDGGEFYFKTCSFLYVNGGPIVMVQELEKSYYLIVMPSIDGDVVLRRVGNYVQRE</sequence>
<dbReference type="EMBL" id="JADCNM010000002">
    <property type="protein sequence ID" value="KAG0494243.1"/>
    <property type="molecule type" value="Genomic_DNA"/>
</dbReference>
<gene>
    <name evidence="1" type="ORF">HPP92_005237</name>
</gene>
<dbReference type="Proteomes" id="UP000639772">
    <property type="component" value="Unassembled WGS sequence"/>
</dbReference>
<name>A0A835VEF7_VANPL</name>
<accession>A0A835VEF7</accession>
<reference evidence="1 2" key="1">
    <citation type="journal article" date="2020" name="Nat. Food">
        <title>A phased Vanilla planifolia genome enables genetic improvement of flavour and production.</title>
        <authorList>
            <person name="Hasing T."/>
            <person name="Tang H."/>
            <person name="Brym M."/>
            <person name="Khazi F."/>
            <person name="Huang T."/>
            <person name="Chambers A.H."/>
        </authorList>
    </citation>
    <scope>NUCLEOTIDE SEQUENCE [LARGE SCALE GENOMIC DNA]</scope>
    <source>
        <tissue evidence="1">Leaf</tissue>
    </source>
</reference>
<dbReference type="AlphaFoldDB" id="A0A835VEF7"/>
<evidence type="ECO:0000313" key="1">
    <source>
        <dbReference type="EMBL" id="KAG0494243.1"/>
    </source>
</evidence>
<protein>
    <submittedName>
        <fullName evidence="1">Uncharacterized protein</fullName>
    </submittedName>
</protein>
<comment type="caution">
    <text evidence="1">The sequence shown here is derived from an EMBL/GenBank/DDBJ whole genome shotgun (WGS) entry which is preliminary data.</text>
</comment>
<proteinExistence type="predicted"/>